<protein>
    <submittedName>
        <fullName evidence="2">Deoxyhypusine synthase</fullName>
    </submittedName>
</protein>
<proteinExistence type="predicted"/>
<dbReference type="InterPro" id="IPR009061">
    <property type="entry name" value="DNA-bd_dom_put_sf"/>
</dbReference>
<evidence type="ECO:0000313" key="2">
    <source>
        <dbReference type="EMBL" id="KIQ69447.1"/>
    </source>
</evidence>
<dbReference type="InterPro" id="IPR041657">
    <property type="entry name" value="HTH_17"/>
</dbReference>
<gene>
    <name evidence="2" type="ORF">Wenmar_01809</name>
</gene>
<evidence type="ECO:0000259" key="1">
    <source>
        <dbReference type="Pfam" id="PF12728"/>
    </source>
</evidence>
<dbReference type="Pfam" id="PF12728">
    <property type="entry name" value="HTH_17"/>
    <property type="match status" value="1"/>
</dbReference>
<feature type="domain" description="Helix-turn-helix" evidence="1">
    <location>
        <begin position="26"/>
        <end position="72"/>
    </location>
</feature>
<accession>A0A0D0QAW3</accession>
<organism evidence="2 3">
    <name type="scientific">Wenxinia marina DSM 24838</name>
    <dbReference type="NCBI Taxonomy" id="1123501"/>
    <lineage>
        <taxon>Bacteria</taxon>
        <taxon>Pseudomonadati</taxon>
        <taxon>Pseudomonadota</taxon>
        <taxon>Alphaproteobacteria</taxon>
        <taxon>Rhodobacterales</taxon>
        <taxon>Roseobacteraceae</taxon>
        <taxon>Wenxinia</taxon>
    </lineage>
</organism>
<sequence length="77" mass="8708">MIDFRPADLRPYKAIDAGPERLWGLNEIAAALGVSRDSVKRWANKPGVPIYKPAGTGRYFALRSELDEWLTQYANWG</sequence>
<dbReference type="InterPro" id="IPR036388">
    <property type="entry name" value="WH-like_DNA-bd_sf"/>
</dbReference>
<comment type="caution">
    <text evidence="2">The sequence shown here is derived from an EMBL/GenBank/DDBJ whole genome shotgun (WGS) entry which is preliminary data.</text>
</comment>
<dbReference type="RefSeq" id="WP_040754035.1">
    <property type="nucleotide sequence ID" value="NZ_KB902299.1"/>
</dbReference>
<dbReference type="Gene3D" id="1.10.10.10">
    <property type="entry name" value="Winged helix-like DNA-binding domain superfamily/Winged helix DNA-binding domain"/>
    <property type="match status" value="1"/>
</dbReference>
<dbReference type="SUPFAM" id="SSF46955">
    <property type="entry name" value="Putative DNA-binding domain"/>
    <property type="match status" value="1"/>
</dbReference>
<evidence type="ECO:0000313" key="3">
    <source>
        <dbReference type="Proteomes" id="UP000035100"/>
    </source>
</evidence>
<dbReference type="EMBL" id="AONG01000009">
    <property type="protein sequence ID" value="KIQ69447.1"/>
    <property type="molecule type" value="Genomic_DNA"/>
</dbReference>
<dbReference type="OrthoDB" id="7774611at2"/>
<dbReference type="AlphaFoldDB" id="A0A0D0QAW3"/>
<keyword evidence="3" id="KW-1185">Reference proteome</keyword>
<name>A0A0D0QAW3_9RHOB</name>
<reference evidence="2 3" key="1">
    <citation type="submission" date="2013-01" db="EMBL/GenBank/DDBJ databases">
        <authorList>
            <person name="Fiebig A."/>
            <person name="Goeker M."/>
            <person name="Klenk H.-P.P."/>
        </authorList>
    </citation>
    <scope>NUCLEOTIDE SEQUENCE [LARGE SCALE GENOMIC DNA]</scope>
    <source>
        <strain evidence="2 3">DSM 24838</strain>
    </source>
</reference>
<dbReference type="Proteomes" id="UP000035100">
    <property type="component" value="Unassembled WGS sequence"/>
</dbReference>
<dbReference type="STRING" id="1123501.Wenmar_01809"/>